<reference evidence="2" key="1">
    <citation type="submission" date="2016-10" db="EMBL/GenBank/DDBJ databases">
        <authorList>
            <person name="Varghese N."/>
            <person name="Submissions S."/>
        </authorList>
    </citation>
    <scope>NUCLEOTIDE SEQUENCE [LARGE SCALE GENOMIC DNA]</scope>
    <source>
        <strain evidence="2">CGMCC 1.10971</strain>
    </source>
</reference>
<organism evidence="1 2">
    <name type="scientific">Neptunomonas qingdaonensis</name>
    <dbReference type="NCBI Taxonomy" id="1045558"/>
    <lineage>
        <taxon>Bacteria</taxon>
        <taxon>Pseudomonadati</taxon>
        <taxon>Pseudomonadota</taxon>
        <taxon>Gammaproteobacteria</taxon>
        <taxon>Oceanospirillales</taxon>
        <taxon>Oceanospirillaceae</taxon>
        <taxon>Neptunomonas</taxon>
    </lineage>
</organism>
<evidence type="ECO:0000313" key="2">
    <source>
        <dbReference type="Proteomes" id="UP000198623"/>
    </source>
</evidence>
<dbReference type="OrthoDB" id="80091at2"/>
<evidence type="ECO:0000313" key="1">
    <source>
        <dbReference type="EMBL" id="SFG23621.1"/>
    </source>
</evidence>
<gene>
    <name evidence="1" type="ORF">SAMN05216175_104245</name>
</gene>
<dbReference type="EMBL" id="FOOU01000004">
    <property type="protein sequence ID" value="SFG23621.1"/>
    <property type="molecule type" value="Genomic_DNA"/>
</dbReference>
<dbReference type="RefSeq" id="WP_090726623.1">
    <property type="nucleotide sequence ID" value="NZ_FOOU01000004.1"/>
</dbReference>
<proteinExistence type="predicted"/>
<protein>
    <submittedName>
        <fullName evidence="1">Uncharacterized protein</fullName>
    </submittedName>
</protein>
<sequence>MLPRIASILSLMMIFGIPIAYSKDFKIGLKVAQVGGYDSALLAWKPLAEQGYAAQYNSGVNSANVQGDKVTANDEDASNKAKVSIRVNEVIQANSQSVVHETLLSGITSYSGSFQDKNTYLGKVTPPTEIPYGDLAALKLMKLLPEFDISTYTRNVNTSIDWSGNTGERPEIGLFPDDHAAFIAGVDVNIELINATADQAMPSTFSFGHFPNLYWLPYLMTGDAKYIAHMEDQYIRVTSKMGVPVNEFANWYESGRYFAWSLRNLAQLAYLQQKGLTTQTYYIDALNFTKTYLTNKALNNSDPAYDTWRVLKFNSTTYKSVGFTGWQESMMGIVINYVAQLGFTDWLPICKWHFVQLQRRIDYWGWKAVDADHLWFYERASELGQSAEITNYGTARAWAAKAGETVKDSWERVTPYPLSKMNVQAYIDWPEGKLLTVNGTVGGQTFTYANRAQYAAHWAAMAARNGIDGADIIADALHEKINDRGDVWDYKNNPSGYPYTVELTPISNFNWTPGRNADGIVVDASWQQLPIATKENPIVHRITGSDPVGELTSDLISKGFNPASDDYGNGKVAGTFYAWVGQALDPVQKKAWIPWGGGHADSSMNGVWELDINKLKWSVESMPSDPDALGYEWSDSYKNSGSFTKYHGGYTLPDGRPPSQHTYGGVFKSGDWLVTTRNRRFAYNIVTKEYKIEEWSRNGAHITPDIHNYAFAYGDVVYGALKQANEWGGWHKIPDPSKPEVVNISAPSYDDINWNGGHALTQIGFDKIIAIGYKNRYQIFDMAAESWGPVTYITGDTPSAGYGYENELQGLVYIPNWGASGSILRQYMYGSSKGKWFVLDLETNIQTAIALEGSPIQYTPWVGQKVFTIEIGGITAMIYTSVRSGVSQTSIMRIE</sequence>
<dbReference type="AlphaFoldDB" id="A0A1I2QDD0"/>
<dbReference type="Proteomes" id="UP000198623">
    <property type="component" value="Unassembled WGS sequence"/>
</dbReference>
<accession>A0A1I2QDD0</accession>
<keyword evidence="2" id="KW-1185">Reference proteome</keyword>
<name>A0A1I2QDD0_9GAMM</name>